<dbReference type="EMBL" id="FOTK01000065">
    <property type="protein sequence ID" value="SFM85407.1"/>
    <property type="molecule type" value="Genomic_DNA"/>
</dbReference>
<dbReference type="Gene3D" id="3.40.50.2000">
    <property type="entry name" value="Glycogen Phosphorylase B"/>
    <property type="match status" value="1"/>
</dbReference>
<dbReference type="GO" id="GO:0016757">
    <property type="term" value="F:glycosyltransferase activity"/>
    <property type="evidence" value="ECO:0007669"/>
    <property type="project" value="InterPro"/>
</dbReference>
<keyword evidence="3" id="KW-1185">Reference proteome</keyword>
<evidence type="ECO:0000313" key="2">
    <source>
        <dbReference type="EMBL" id="SFM85407.1"/>
    </source>
</evidence>
<sequence length="377" mass="43482">MKIALVHEWLTTYAGSDKVLAEMANIYPEADIFCLINFLSEADMDHFRGRSITPSFLQKIPLSKKYYTYMLPLMPLAIEQHDLSKYDIVISNCHAVAKGVITTQRQLHICYCYTPMRYAWDLQNQYLEGSGFGPVRRGLARYFLHKIRIWDQRTSNGVDHFLACSRYISGRIEKTYRRFSDVIYPNVDTDRYSLNDTDREDFYLTASRMVPYKQMHLIVEAFTKTPKRKLVVIGDGPKYKYSKSIATPNIKILGYQSNQILLDHLRRCRAFIFASEEDFGIAPLEAQACGAPVIAFGRGGARETVIDGVTGLHFHEQTTDSIIDAINRFEAAGDIYDHQKIRAHAETFSTAVFREKFSRFVSEKWAEHQRHLTNQDL</sequence>
<organism evidence="2 3">
    <name type="scientific">Methylobacterium pseudosasicola</name>
    <dbReference type="NCBI Taxonomy" id="582667"/>
    <lineage>
        <taxon>Bacteria</taxon>
        <taxon>Pseudomonadati</taxon>
        <taxon>Pseudomonadota</taxon>
        <taxon>Alphaproteobacteria</taxon>
        <taxon>Hyphomicrobiales</taxon>
        <taxon>Methylobacteriaceae</taxon>
        <taxon>Methylobacterium</taxon>
    </lineage>
</organism>
<dbReference type="InterPro" id="IPR050194">
    <property type="entry name" value="Glycosyltransferase_grp1"/>
</dbReference>
<dbReference type="OrthoDB" id="9801573at2"/>
<protein>
    <submittedName>
        <fullName evidence="2">Glycosyltransferase involved in cell wall bisynthesis</fullName>
    </submittedName>
</protein>
<dbReference type="Proteomes" id="UP000199048">
    <property type="component" value="Unassembled WGS sequence"/>
</dbReference>
<keyword evidence="2" id="KW-0808">Transferase</keyword>
<gene>
    <name evidence="2" type="ORF">SAMN05192568_106510</name>
</gene>
<dbReference type="Pfam" id="PF00534">
    <property type="entry name" value="Glycos_transf_1"/>
    <property type="match status" value="1"/>
</dbReference>
<dbReference type="SUPFAM" id="SSF53756">
    <property type="entry name" value="UDP-Glycosyltransferase/glycogen phosphorylase"/>
    <property type="match status" value="1"/>
</dbReference>
<dbReference type="InterPro" id="IPR001296">
    <property type="entry name" value="Glyco_trans_1"/>
</dbReference>
<dbReference type="PANTHER" id="PTHR45947">
    <property type="entry name" value="SULFOQUINOVOSYL TRANSFERASE SQD2"/>
    <property type="match status" value="1"/>
</dbReference>
<reference evidence="3" key="1">
    <citation type="submission" date="2016-10" db="EMBL/GenBank/DDBJ databases">
        <authorList>
            <person name="Varghese N."/>
            <person name="Submissions S."/>
        </authorList>
    </citation>
    <scope>NUCLEOTIDE SEQUENCE [LARGE SCALE GENOMIC DNA]</scope>
    <source>
        <strain evidence="3">BL36</strain>
    </source>
</reference>
<feature type="domain" description="Glycosyl transferase family 1" evidence="1">
    <location>
        <begin position="190"/>
        <end position="334"/>
    </location>
</feature>
<name>A0A1I4U8W0_9HYPH</name>
<dbReference type="CDD" id="cd03804">
    <property type="entry name" value="GT4_WbaZ-like"/>
    <property type="match status" value="1"/>
</dbReference>
<accession>A0A1I4U8W0</accession>
<evidence type="ECO:0000313" key="3">
    <source>
        <dbReference type="Proteomes" id="UP000199048"/>
    </source>
</evidence>
<evidence type="ECO:0000259" key="1">
    <source>
        <dbReference type="Pfam" id="PF00534"/>
    </source>
</evidence>
<proteinExistence type="predicted"/>
<dbReference type="PANTHER" id="PTHR45947:SF3">
    <property type="entry name" value="SULFOQUINOVOSYL TRANSFERASE SQD2"/>
    <property type="match status" value="1"/>
</dbReference>
<dbReference type="STRING" id="582667.SAMN05192568_106510"/>
<dbReference type="AlphaFoldDB" id="A0A1I4U8W0"/>